<dbReference type="Gene3D" id="1.10.1740.10">
    <property type="match status" value="1"/>
</dbReference>
<reference evidence="7 8" key="1">
    <citation type="submission" date="2019-07" db="EMBL/GenBank/DDBJ databases">
        <title>Genomic Encyclopedia of Archaeal and Bacterial Type Strains, Phase II (KMG-II): from individual species to whole genera.</title>
        <authorList>
            <person name="Goeker M."/>
        </authorList>
    </citation>
    <scope>NUCLEOTIDE SEQUENCE [LARGE SCALE GENOMIC DNA]</scope>
    <source>
        <strain evidence="7 8">DSM 18850</strain>
    </source>
</reference>
<dbReference type="Proteomes" id="UP000325105">
    <property type="component" value="Unassembled WGS sequence"/>
</dbReference>
<organism evidence="7 8">
    <name type="scientific">Sphingobacterium allocomposti</name>
    <dbReference type="NCBI Taxonomy" id="415956"/>
    <lineage>
        <taxon>Bacteria</taxon>
        <taxon>Pseudomonadati</taxon>
        <taxon>Bacteroidota</taxon>
        <taxon>Sphingobacteriia</taxon>
        <taxon>Sphingobacteriales</taxon>
        <taxon>Sphingobacteriaceae</taxon>
        <taxon>Sphingobacterium</taxon>
    </lineage>
</organism>
<dbReference type="SUPFAM" id="SSF88659">
    <property type="entry name" value="Sigma3 and sigma4 domains of RNA polymerase sigma factors"/>
    <property type="match status" value="1"/>
</dbReference>
<dbReference type="NCBIfam" id="TIGR02937">
    <property type="entry name" value="sigma70-ECF"/>
    <property type="match status" value="1"/>
</dbReference>
<dbReference type="PANTHER" id="PTHR43133:SF46">
    <property type="entry name" value="RNA POLYMERASE SIGMA-70 FACTOR ECF SUBFAMILY"/>
    <property type="match status" value="1"/>
</dbReference>
<protein>
    <submittedName>
        <fullName evidence="7">RNA polymerase sigma (SigV) subunit</fullName>
    </submittedName>
</protein>
<sequence>MLQLGNELGLRYFMREFAEQLVFFACGITKNKEVAEEIVSESFCKLWLGRTKAVSVQAVKSYLYLVTRNACLDYVDSAYHKSVDLGEDQLWDKIESRSDILTQMIYTELIEQIMAELDRLPAYQAKVFRMAYLEGMDTQEICTVLGTTANNIYFARSKALSALKLVFKKKDISLYGALLMLSTVFS</sequence>
<dbReference type="InterPro" id="IPR013324">
    <property type="entry name" value="RNA_pol_sigma_r3/r4-like"/>
</dbReference>
<evidence type="ECO:0000256" key="3">
    <source>
        <dbReference type="ARBA" id="ARBA00023082"/>
    </source>
</evidence>
<dbReference type="EMBL" id="VNHX01000032">
    <property type="protein sequence ID" value="TYP88208.1"/>
    <property type="molecule type" value="Genomic_DNA"/>
</dbReference>
<evidence type="ECO:0000259" key="5">
    <source>
        <dbReference type="Pfam" id="PF04542"/>
    </source>
</evidence>
<dbReference type="GO" id="GO:0003677">
    <property type="term" value="F:DNA binding"/>
    <property type="evidence" value="ECO:0007669"/>
    <property type="project" value="InterPro"/>
</dbReference>
<dbReference type="InterPro" id="IPR014284">
    <property type="entry name" value="RNA_pol_sigma-70_dom"/>
</dbReference>
<evidence type="ECO:0000313" key="7">
    <source>
        <dbReference type="EMBL" id="TYP88208.1"/>
    </source>
</evidence>
<evidence type="ECO:0000256" key="2">
    <source>
        <dbReference type="ARBA" id="ARBA00023015"/>
    </source>
</evidence>
<dbReference type="GO" id="GO:0006352">
    <property type="term" value="P:DNA-templated transcription initiation"/>
    <property type="evidence" value="ECO:0007669"/>
    <property type="project" value="InterPro"/>
</dbReference>
<dbReference type="Pfam" id="PF08281">
    <property type="entry name" value="Sigma70_r4_2"/>
    <property type="match status" value="1"/>
</dbReference>
<keyword evidence="2" id="KW-0805">Transcription regulation</keyword>
<feature type="domain" description="RNA polymerase sigma factor 70 region 4 type 2" evidence="6">
    <location>
        <begin position="111"/>
        <end position="163"/>
    </location>
</feature>
<gene>
    <name evidence="7" type="ORF">BC792_13224</name>
</gene>
<evidence type="ECO:0000256" key="4">
    <source>
        <dbReference type="ARBA" id="ARBA00023163"/>
    </source>
</evidence>
<dbReference type="Gene3D" id="1.10.10.10">
    <property type="entry name" value="Winged helix-like DNA-binding domain superfamily/Winged helix DNA-binding domain"/>
    <property type="match status" value="1"/>
</dbReference>
<dbReference type="GO" id="GO:0016987">
    <property type="term" value="F:sigma factor activity"/>
    <property type="evidence" value="ECO:0007669"/>
    <property type="project" value="UniProtKB-KW"/>
</dbReference>
<keyword evidence="4" id="KW-0804">Transcription</keyword>
<proteinExistence type="inferred from homology"/>
<name>A0A5S5CYW5_9SPHI</name>
<accession>A0A5S5CYW5</accession>
<feature type="domain" description="RNA polymerase sigma-70 region 2" evidence="5">
    <location>
        <begin position="15"/>
        <end position="76"/>
    </location>
</feature>
<dbReference type="InterPro" id="IPR039425">
    <property type="entry name" value="RNA_pol_sigma-70-like"/>
</dbReference>
<dbReference type="PANTHER" id="PTHR43133">
    <property type="entry name" value="RNA POLYMERASE ECF-TYPE SIGMA FACTO"/>
    <property type="match status" value="1"/>
</dbReference>
<evidence type="ECO:0000259" key="6">
    <source>
        <dbReference type="Pfam" id="PF08281"/>
    </source>
</evidence>
<dbReference type="AlphaFoldDB" id="A0A5S5CYW5"/>
<comment type="similarity">
    <text evidence="1">Belongs to the sigma-70 factor family. ECF subfamily.</text>
</comment>
<dbReference type="SUPFAM" id="SSF88946">
    <property type="entry name" value="Sigma2 domain of RNA polymerase sigma factors"/>
    <property type="match status" value="1"/>
</dbReference>
<dbReference type="InterPro" id="IPR036388">
    <property type="entry name" value="WH-like_DNA-bd_sf"/>
</dbReference>
<evidence type="ECO:0000313" key="8">
    <source>
        <dbReference type="Proteomes" id="UP000325105"/>
    </source>
</evidence>
<keyword evidence="3" id="KW-0731">Sigma factor</keyword>
<dbReference type="InterPro" id="IPR007627">
    <property type="entry name" value="RNA_pol_sigma70_r2"/>
</dbReference>
<dbReference type="InterPro" id="IPR013325">
    <property type="entry name" value="RNA_pol_sigma_r2"/>
</dbReference>
<evidence type="ECO:0000256" key="1">
    <source>
        <dbReference type="ARBA" id="ARBA00010641"/>
    </source>
</evidence>
<dbReference type="Pfam" id="PF04542">
    <property type="entry name" value="Sigma70_r2"/>
    <property type="match status" value="1"/>
</dbReference>
<comment type="caution">
    <text evidence="7">The sequence shown here is derived from an EMBL/GenBank/DDBJ whole genome shotgun (WGS) entry which is preliminary data.</text>
</comment>
<dbReference type="InterPro" id="IPR013249">
    <property type="entry name" value="RNA_pol_sigma70_r4_t2"/>
</dbReference>
<keyword evidence="8" id="KW-1185">Reference proteome</keyword>